<protein>
    <submittedName>
        <fullName evidence="8">GlsB/YeaQ/YmgE family stress response membrane protein</fullName>
    </submittedName>
</protein>
<feature type="transmembrane region" description="Helical" evidence="7">
    <location>
        <begin position="44"/>
        <end position="66"/>
    </location>
</feature>
<keyword evidence="6 7" id="KW-0472">Membrane</keyword>
<keyword evidence="5 7" id="KW-1133">Transmembrane helix</keyword>
<feature type="transmembrane region" description="Helical" evidence="7">
    <location>
        <begin position="72"/>
        <end position="96"/>
    </location>
</feature>
<dbReference type="PANTHER" id="PTHR33884">
    <property type="entry name" value="UPF0410 PROTEIN YMGE"/>
    <property type="match status" value="1"/>
</dbReference>
<name>A0A934KIH4_9BACT</name>
<proteinExistence type="inferred from homology"/>
<dbReference type="GO" id="GO:0005886">
    <property type="term" value="C:plasma membrane"/>
    <property type="evidence" value="ECO:0007669"/>
    <property type="project" value="UniProtKB-SubCell"/>
</dbReference>
<dbReference type="Pfam" id="PF04226">
    <property type="entry name" value="Transgly_assoc"/>
    <property type="match status" value="1"/>
</dbReference>
<evidence type="ECO:0000256" key="6">
    <source>
        <dbReference type="ARBA" id="ARBA00023136"/>
    </source>
</evidence>
<evidence type="ECO:0000256" key="4">
    <source>
        <dbReference type="ARBA" id="ARBA00022692"/>
    </source>
</evidence>
<evidence type="ECO:0000313" key="9">
    <source>
        <dbReference type="Proteomes" id="UP000620075"/>
    </source>
</evidence>
<dbReference type="AlphaFoldDB" id="A0A934KIH4"/>
<dbReference type="Proteomes" id="UP000620075">
    <property type="component" value="Unassembled WGS sequence"/>
</dbReference>
<keyword evidence="4 7" id="KW-0812">Transmembrane</keyword>
<keyword evidence="3" id="KW-1003">Cell membrane</keyword>
<accession>A0A934KIH4</accession>
<sequence>MPPAVAAPAALVLSPPLGILGWLVIGLLAGAIAGRLVRGRGFGCLLDVIVGVIGAAIGGFLVNLFLPGDQTYGFVGSLVVALLGAVLLLAILRLVFGRRDPRRS</sequence>
<dbReference type="PANTHER" id="PTHR33884:SF3">
    <property type="entry name" value="UPF0410 PROTEIN YMGE"/>
    <property type="match status" value="1"/>
</dbReference>
<organism evidence="8 9">
    <name type="scientific">Candidatus Dormiibacter inghamiae</name>
    <dbReference type="NCBI Taxonomy" id="3127013"/>
    <lineage>
        <taxon>Bacteria</taxon>
        <taxon>Bacillati</taxon>
        <taxon>Candidatus Dormiibacterota</taxon>
        <taxon>Candidatus Dormibacteria</taxon>
        <taxon>Candidatus Dormibacterales</taxon>
        <taxon>Candidatus Dormibacteraceae</taxon>
        <taxon>Candidatus Dormiibacter</taxon>
    </lineage>
</organism>
<evidence type="ECO:0000256" key="5">
    <source>
        <dbReference type="ARBA" id="ARBA00022989"/>
    </source>
</evidence>
<comment type="subcellular location">
    <subcellularLocation>
        <location evidence="1">Cell membrane</location>
        <topology evidence="1">Multi-pass membrane protein</topology>
    </subcellularLocation>
</comment>
<dbReference type="RefSeq" id="WP_338181439.1">
    <property type="nucleotide sequence ID" value="NZ_JAEKNQ010000054.1"/>
</dbReference>
<dbReference type="EMBL" id="JAEKNQ010000054">
    <property type="protein sequence ID" value="MBJ7604201.1"/>
    <property type="molecule type" value="Genomic_DNA"/>
</dbReference>
<gene>
    <name evidence="8" type="ORF">JF888_13570</name>
</gene>
<comment type="similarity">
    <text evidence="2">Belongs to the UPF0410 family.</text>
</comment>
<reference evidence="8 9" key="1">
    <citation type="submission" date="2020-10" db="EMBL/GenBank/DDBJ databases">
        <title>Ca. Dormibacterota MAGs.</title>
        <authorList>
            <person name="Montgomery K."/>
        </authorList>
    </citation>
    <scope>NUCLEOTIDE SEQUENCE [LARGE SCALE GENOMIC DNA]</scope>
    <source>
        <strain evidence="8">SC8811_S16_3</strain>
    </source>
</reference>
<dbReference type="InterPro" id="IPR007341">
    <property type="entry name" value="Transgly_assoc"/>
</dbReference>
<evidence type="ECO:0000313" key="8">
    <source>
        <dbReference type="EMBL" id="MBJ7604201.1"/>
    </source>
</evidence>
<evidence type="ECO:0000256" key="3">
    <source>
        <dbReference type="ARBA" id="ARBA00022475"/>
    </source>
</evidence>
<evidence type="ECO:0000256" key="7">
    <source>
        <dbReference type="SAM" id="Phobius"/>
    </source>
</evidence>
<evidence type="ECO:0000256" key="1">
    <source>
        <dbReference type="ARBA" id="ARBA00004651"/>
    </source>
</evidence>
<feature type="transmembrane region" description="Helical" evidence="7">
    <location>
        <begin position="19"/>
        <end position="37"/>
    </location>
</feature>
<comment type="caution">
    <text evidence="8">The sequence shown here is derived from an EMBL/GenBank/DDBJ whole genome shotgun (WGS) entry which is preliminary data.</text>
</comment>
<evidence type="ECO:0000256" key="2">
    <source>
        <dbReference type="ARBA" id="ARBA00011006"/>
    </source>
</evidence>